<organism evidence="9 10">
    <name type="scientific">Pedobacter africanus</name>
    <dbReference type="NCBI Taxonomy" id="151894"/>
    <lineage>
        <taxon>Bacteria</taxon>
        <taxon>Pseudomonadati</taxon>
        <taxon>Bacteroidota</taxon>
        <taxon>Sphingobacteriia</taxon>
        <taxon>Sphingobacteriales</taxon>
        <taxon>Sphingobacteriaceae</taxon>
        <taxon>Pedobacter</taxon>
    </lineage>
</organism>
<keyword evidence="3 7" id="KW-1134">Transmembrane beta strand</keyword>
<protein>
    <submittedName>
        <fullName evidence="9">TonB-linked outer membrane protein, SusC/RagA family</fullName>
    </submittedName>
</protein>
<evidence type="ECO:0000313" key="9">
    <source>
        <dbReference type="EMBL" id="SMD01408.1"/>
    </source>
</evidence>
<dbReference type="InterPro" id="IPR037066">
    <property type="entry name" value="Plug_dom_sf"/>
</dbReference>
<dbReference type="Pfam" id="PF13715">
    <property type="entry name" value="CarbopepD_reg_2"/>
    <property type="match status" value="1"/>
</dbReference>
<evidence type="ECO:0000256" key="1">
    <source>
        <dbReference type="ARBA" id="ARBA00004571"/>
    </source>
</evidence>
<dbReference type="InterPro" id="IPR039426">
    <property type="entry name" value="TonB-dep_rcpt-like"/>
</dbReference>
<evidence type="ECO:0000256" key="3">
    <source>
        <dbReference type="ARBA" id="ARBA00022452"/>
    </source>
</evidence>
<sequence>MYKIYKRILYGLPGHIKEILFIMKLTFLILLCTLLQVSASSYGQQVTLRKSNIALDEVFKEIMVQTGYNVLWQPDKVIKAKPVNVNFNGTGLRAALNTLLADQPFTYTIDGKTIVIRQKEKGVLNSTLSTITDLFKVSNIRGLILDENNNPLPGVTIKVKGTNHIVLTNNKGVFEISGLDKDAILLISSIGYKPVEVKADSRFFPLKLEPSMGQLDEVTISTGYQTLPLERSTGSYGIVTEKKLNTRMETSILDRLEGTVPGLYMQNGSVTIRGLSTLYGNQQPLYVVDGFPYEGDLNYINPADVINVTVLKDAAAASIYGTRAANGVISITTRLGVAKQLRVNYNSTLFVTPLPDFSYLNLMNSGEVVGLQQELFNMKHPSFDDGVNRAAQPKAIEALYQFEQGDITTAQLNATLDRLKSLDGPAQVKEQMLQRMFKQQHSFSATGGNEMNQFSTGLYYIGNKGYNKGSSNDNLNLNIRDHAKVFKWLTLDAGITANLAASKSKLLGGMDYTYYMPYEILRDENGNTVPWSDGKSQFEMNRLKGLGLLDETFNPVDQLNNGENSSKNNYIRLQGGFNIKFMEGLNLDVKYQTERGSFYNKTYQSKDYYRVARMINDATQIQNGEIIKNIPDGGQLYESRGESRSYTLRTQLNYDKQFSSRHRFTALAGAEQRAVASTSTNVHRMGYSDNNLIFKPINEQALAGNLTGTESLQSTFRYNYSEYNFFRAPEDRYVSLYANAGHTYNNKYNITGSIRVDNSNLFGTDPKYRYLPLWSLGGSWKISNESFMKNVLWTDVLNLRATYGLSGNVAKSVGPFLQASAGFNSDTGAPATQIVSPPNKSLRWEKTAVANIGLDFGFLKNRISGSIDIYNRKTTDLLGERRTDPTNAYQTALINYGSLHNRGYELALNTDNIRSASFTWQSRLSFSHNSNKMTEISTDDESVYNYTNGTGMEKVGYPMKSVFNFRYAGLNPTNGTVRVYDKDGNVVENYNQQAGYIEAMTDVNGLVFSGTMLPTYTIGFTNSFNYKQLSLNVMIIANGGHVIRDAAPQIIQNSNFSRNMDRRAANFWRNPGDENIPDIMPAPDLGSSSTFYYQSVWRMNDMNTFKADYVKVRDISLRYDFASTLLKNAKVSSARLTLQVQNPFSWFRNSKGLDPEAYFAQPSEFYRTLPVTPVYMLGVDVTF</sequence>
<dbReference type="InterPro" id="IPR008969">
    <property type="entry name" value="CarboxyPept-like_regulatory"/>
</dbReference>
<dbReference type="InterPro" id="IPR023997">
    <property type="entry name" value="TonB-dep_OMP_SusC/RagA_CS"/>
</dbReference>
<evidence type="ECO:0000256" key="2">
    <source>
        <dbReference type="ARBA" id="ARBA00022448"/>
    </source>
</evidence>
<dbReference type="Pfam" id="PF07715">
    <property type="entry name" value="Plug"/>
    <property type="match status" value="1"/>
</dbReference>
<gene>
    <name evidence="9" type="ORF">SAMN04488524_4118</name>
</gene>
<keyword evidence="10" id="KW-1185">Reference proteome</keyword>
<accession>A0A1W2DWZ9</accession>
<evidence type="ECO:0000256" key="7">
    <source>
        <dbReference type="PROSITE-ProRule" id="PRU01360"/>
    </source>
</evidence>
<dbReference type="NCBIfam" id="TIGR04057">
    <property type="entry name" value="SusC_RagA_signa"/>
    <property type="match status" value="1"/>
</dbReference>
<evidence type="ECO:0000256" key="6">
    <source>
        <dbReference type="ARBA" id="ARBA00023237"/>
    </source>
</evidence>
<proteinExistence type="inferred from homology"/>
<evidence type="ECO:0000256" key="4">
    <source>
        <dbReference type="ARBA" id="ARBA00022692"/>
    </source>
</evidence>
<evidence type="ECO:0000256" key="5">
    <source>
        <dbReference type="ARBA" id="ARBA00023136"/>
    </source>
</evidence>
<dbReference type="Proteomes" id="UP000192756">
    <property type="component" value="Unassembled WGS sequence"/>
</dbReference>
<evidence type="ECO:0000313" key="10">
    <source>
        <dbReference type="Proteomes" id="UP000192756"/>
    </source>
</evidence>
<dbReference type="Gene3D" id="2.60.40.1120">
    <property type="entry name" value="Carboxypeptidase-like, regulatory domain"/>
    <property type="match status" value="1"/>
</dbReference>
<reference evidence="10" key="1">
    <citation type="submission" date="2017-04" db="EMBL/GenBank/DDBJ databases">
        <authorList>
            <person name="Varghese N."/>
            <person name="Submissions S."/>
        </authorList>
    </citation>
    <scope>NUCLEOTIDE SEQUENCE [LARGE SCALE GENOMIC DNA]</scope>
    <source>
        <strain evidence="10">DSM 12126</strain>
    </source>
</reference>
<name>A0A1W2DWZ9_9SPHI</name>
<dbReference type="InterPro" id="IPR012910">
    <property type="entry name" value="Plug_dom"/>
</dbReference>
<keyword evidence="4 7" id="KW-0812">Transmembrane</keyword>
<dbReference type="Gene3D" id="2.40.170.20">
    <property type="entry name" value="TonB-dependent receptor, beta-barrel domain"/>
    <property type="match status" value="1"/>
</dbReference>
<evidence type="ECO:0000259" key="8">
    <source>
        <dbReference type="Pfam" id="PF07715"/>
    </source>
</evidence>
<dbReference type="InterPro" id="IPR023996">
    <property type="entry name" value="TonB-dep_OMP_SusC/RagA"/>
</dbReference>
<comment type="subcellular location">
    <subcellularLocation>
        <location evidence="1 7">Cell outer membrane</location>
        <topology evidence="1 7">Multi-pass membrane protein</topology>
    </subcellularLocation>
</comment>
<dbReference type="SUPFAM" id="SSF56935">
    <property type="entry name" value="Porins"/>
    <property type="match status" value="1"/>
</dbReference>
<dbReference type="EMBL" id="FWXT01000004">
    <property type="protein sequence ID" value="SMD01408.1"/>
    <property type="molecule type" value="Genomic_DNA"/>
</dbReference>
<dbReference type="NCBIfam" id="TIGR04056">
    <property type="entry name" value="OMP_RagA_SusC"/>
    <property type="match status" value="1"/>
</dbReference>
<dbReference type="Gene3D" id="2.170.130.10">
    <property type="entry name" value="TonB-dependent receptor, plug domain"/>
    <property type="match status" value="1"/>
</dbReference>
<keyword evidence="2 7" id="KW-0813">Transport</keyword>
<dbReference type="SUPFAM" id="SSF49464">
    <property type="entry name" value="Carboxypeptidase regulatory domain-like"/>
    <property type="match status" value="1"/>
</dbReference>
<dbReference type="AlphaFoldDB" id="A0A1W2DWZ9"/>
<dbReference type="InterPro" id="IPR036942">
    <property type="entry name" value="Beta-barrel_TonB_sf"/>
</dbReference>
<dbReference type="STRING" id="151894.SAMN04488524_4118"/>
<keyword evidence="6 7" id="KW-0998">Cell outer membrane</keyword>
<keyword evidence="5 7" id="KW-0472">Membrane</keyword>
<feature type="domain" description="TonB-dependent receptor plug" evidence="8">
    <location>
        <begin position="230"/>
        <end position="328"/>
    </location>
</feature>
<comment type="similarity">
    <text evidence="7">Belongs to the TonB-dependent receptor family.</text>
</comment>
<dbReference type="PROSITE" id="PS52016">
    <property type="entry name" value="TONB_DEPENDENT_REC_3"/>
    <property type="match status" value="1"/>
</dbReference>
<dbReference type="GO" id="GO:0009279">
    <property type="term" value="C:cell outer membrane"/>
    <property type="evidence" value="ECO:0007669"/>
    <property type="project" value="UniProtKB-SubCell"/>
</dbReference>